<dbReference type="Proteomes" id="UP000503462">
    <property type="component" value="Chromosome 3"/>
</dbReference>
<feature type="compositionally biased region" description="Polar residues" evidence="2">
    <location>
        <begin position="245"/>
        <end position="260"/>
    </location>
</feature>
<evidence type="ECO:0000256" key="1">
    <source>
        <dbReference type="ARBA" id="ARBA00009458"/>
    </source>
</evidence>
<feature type="compositionally biased region" description="Pro residues" evidence="2">
    <location>
        <begin position="266"/>
        <end position="275"/>
    </location>
</feature>
<dbReference type="PROSITE" id="PS01258">
    <property type="entry name" value="BH2"/>
    <property type="match status" value="1"/>
</dbReference>
<reference evidence="3 4" key="1">
    <citation type="journal article" date="2016" name="Sci. Rep.">
        <title>Peltaster fructicola genome reveals evolution from an invasive phytopathogen to an ectophytic parasite.</title>
        <authorList>
            <person name="Xu C."/>
            <person name="Chen H."/>
            <person name="Gleason M.L."/>
            <person name="Xu J.R."/>
            <person name="Liu H."/>
            <person name="Zhang R."/>
            <person name="Sun G."/>
        </authorList>
    </citation>
    <scope>NUCLEOTIDE SEQUENCE [LARGE SCALE GENOMIC DNA]</scope>
    <source>
        <strain evidence="3 4">LNHT1506</strain>
    </source>
</reference>
<feature type="region of interest" description="Disordered" evidence="2">
    <location>
        <begin position="1"/>
        <end position="60"/>
    </location>
</feature>
<feature type="region of interest" description="Disordered" evidence="2">
    <location>
        <begin position="535"/>
        <end position="645"/>
    </location>
</feature>
<dbReference type="AlphaFoldDB" id="A0A6H0XWQ2"/>
<dbReference type="InterPro" id="IPR020726">
    <property type="entry name" value="Bcl2_BH2_motif_CS"/>
</dbReference>
<dbReference type="GO" id="GO:0042981">
    <property type="term" value="P:regulation of apoptotic process"/>
    <property type="evidence" value="ECO:0007669"/>
    <property type="project" value="InterPro"/>
</dbReference>
<proteinExistence type="inferred from homology"/>
<feature type="compositionally biased region" description="Low complexity" evidence="2">
    <location>
        <begin position="229"/>
        <end position="238"/>
    </location>
</feature>
<feature type="compositionally biased region" description="Polar residues" evidence="2">
    <location>
        <begin position="541"/>
        <end position="578"/>
    </location>
</feature>
<organism evidence="3 4">
    <name type="scientific">Peltaster fructicola</name>
    <dbReference type="NCBI Taxonomy" id="286661"/>
    <lineage>
        <taxon>Eukaryota</taxon>
        <taxon>Fungi</taxon>
        <taxon>Dikarya</taxon>
        <taxon>Ascomycota</taxon>
        <taxon>Pezizomycotina</taxon>
        <taxon>Dothideomycetes</taxon>
        <taxon>Dothideomycetes incertae sedis</taxon>
        <taxon>Peltaster</taxon>
    </lineage>
</organism>
<gene>
    <name evidence="3" type="ORF">AMS68_004714</name>
</gene>
<feature type="compositionally biased region" description="Polar residues" evidence="2">
    <location>
        <begin position="868"/>
        <end position="878"/>
    </location>
</feature>
<dbReference type="OrthoDB" id="5367052at2759"/>
<feature type="compositionally biased region" description="Basic and acidic residues" evidence="2">
    <location>
        <begin position="636"/>
        <end position="645"/>
    </location>
</feature>
<dbReference type="EMBL" id="CP051141">
    <property type="protein sequence ID" value="QIW99196.1"/>
    <property type="molecule type" value="Genomic_DNA"/>
</dbReference>
<name>A0A6H0XWQ2_9PEZI</name>
<sequence>MSQPQQLGGAHPQYREYQPSYSPGHHRPTQSASPRALAAPNAQLPGPQGSSSPLSRLSPVQTQFGLSAGYLRANSPATPVMAQAYNPQQWTQSQMGFQRVLPVAVSTREATGMEAAMPSPPPPYTPDDVPARPSALREQRTYTASPTALEASSSVVVSPVAVANSPAVRMSPSFPPPPNAQSSRNRERSASGNRIFNTLQTFTGRGKQPATNETMGYPQYGQQVEDVRPPAARRAASAGHIPVTGSPSSGARSRQNSSARPSGTLPGPPPGPPPTGSRSQSLNRYATPSSSQTVEAAPVRRTAQGSSLGPVPPTPANWVDGDSMPESEVTSAQPYQPLRIHTGGMREQSLTRRPATRDSSAQGLRERRSRSKAARDGYDEEPMSAIEPVAAASSGTISQRREHSRKISSLADPNMQSPSMLAGPANVLTPPYTPAVGRQALGSASSDRPATRDGAISAKLPSNIDVFYKQALERHRQFLEKEANAASDAERLEAFANYMVHESRLRRDRYQAAYNGMAGDIVDLTRDMWRSYSRTSRKVATPNTATSHGPSSSTSEGFPTGQADDSSTGEYTPATENGSIDGDLDQAAGKQWGETFKPSLSPIPSMAVSSAQDDSSRGRAPSRWWEKSEASGSIGKPERIEKSHRETKYMGINPALLRSSPQLSPEVSRLTPTPGASTFALAADEYPPEKVGWHEQHDVDTPMATPGYDTLRKRPHTNTPDQMDLSRLVTLPPPYPRHHPAINNNHPSLAGLRNEHRQLANNEEVQRIRDAFIDQDWARRRAHQEEAKKRRTKMRQSTQEKLNEGDITFAEAAQAEAKFEEDEVERSKTNARALFDAFEASVSHPLNTLITKKLADAEKCMMDLQSALARNNESSDPNRAQEEGDEHPERLEKLTLLRWLFDAREVLHKEMFDLHAQRAEKYDGRQRTITFYKESLKRCELFLAQIEGNVNSGVEDQVSAFWDIAPALKELVQQIPGVIEDGEEHLQLLDHFRFFVPPQEIQENPAYRRYPGQYLYSVLSHAEKSTYQFIESQVNLWCMLHAVREMTAEASLKVIELETGNGAELAGEISQAKSAEERRMTADLQEKVGEVERQWKEALGTQLEDVRAGVKQWLEATGGWEEGLDG</sequence>
<evidence type="ECO:0000313" key="4">
    <source>
        <dbReference type="Proteomes" id="UP000503462"/>
    </source>
</evidence>
<feature type="compositionally biased region" description="Polar residues" evidence="2">
    <location>
        <begin position="278"/>
        <end position="294"/>
    </location>
</feature>
<feature type="region of interest" description="Disordered" evidence="2">
    <location>
        <begin position="113"/>
        <end position="150"/>
    </location>
</feature>
<feature type="region of interest" description="Disordered" evidence="2">
    <location>
        <begin position="868"/>
        <end position="888"/>
    </location>
</feature>
<evidence type="ECO:0000256" key="2">
    <source>
        <dbReference type="SAM" id="MobiDB-lite"/>
    </source>
</evidence>
<keyword evidence="4" id="KW-1185">Reference proteome</keyword>
<feature type="compositionally biased region" description="Polar residues" evidence="2">
    <location>
        <begin position="190"/>
        <end position="214"/>
    </location>
</feature>
<feature type="region of interest" description="Disordered" evidence="2">
    <location>
        <begin position="698"/>
        <end position="725"/>
    </location>
</feature>
<comment type="similarity">
    <text evidence="1">Belongs to the Bcl-2 family.</text>
</comment>
<accession>A0A6H0XWQ2</accession>
<feature type="region of interest" description="Disordered" evidence="2">
    <location>
        <begin position="167"/>
        <end position="417"/>
    </location>
</feature>
<protein>
    <submittedName>
        <fullName evidence="3">Uncharacterized protein</fullName>
    </submittedName>
</protein>
<feature type="compositionally biased region" description="Low complexity" evidence="2">
    <location>
        <begin position="43"/>
        <end position="59"/>
    </location>
</feature>
<feature type="compositionally biased region" description="Basic and acidic residues" evidence="2">
    <location>
        <begin position="879"/>
        <end position="888"/>
    </location>
</feature>
<evidence type="ECO:0000313" key="3">
    <source>
        <dbReference type="EMBL" id="QIW99196.1"/>
    </source>
</evidence>